<dbReference type="EMBL" id="KB445801">
    <property type="protein sequence ID" value="EMD34933.1"/>
    <property type="molecule type" value="Genomic_DNA"/>
</dbReference>
<feature type="compositionally biased region" description="Polar residues" evidence="1">
    <location>
        <begin position="89"/>
        <end position="113"/>
    </location>
</feature>
<evidence type="ECO:0000313" key="3">
    <source>
        <dbReference type="Proteomes" id="UP000016930"/>
    </source>
</evidence>
<gene>
    <name evidence="2" type="ORF">CERSUDRAFT_75269</name>
</gene>
<organism evidence="2 3">
    <name type="scientific">Ceriporiopsis subvermispora (strain B)</name>
    <name type="common">White-rot fungus</name>
    <name type="synonym">Gelatoporia subvermispora</name>
    <dbReference type="NCBI Taxonomy" id="914234"/>
    <lineage>
        <taxon>Eukaryota</taxon>
        <taxon>Fungi</taxon>
        <taxon>Dikarya</taxon>
        <taxon>Basidiomycota</taxon>
        <taxon>Agaricomycotina</taxon>
        <taxon>Agaricomycetes</taxon>
        <taxon>Polyporales</taxon>
        <taxon>Gelatoporiaceae</taxon>
        <taxon>Gelatoporia</taxon>
    </lineage>
</organism>
<dbReference type="HOGENOM" id="CLU_669023_0_0_1"/>
<feature type="compositionally biased region" description="Polar residues" evidence="1">
    <location>
        <begin position="139"/>
        <end position="172"/>
    </location>
</feature>
<feature type="compositionally biased region" description="Polar residues" evidence="1">
    <location>
        <begin position="13"/>
        <end position="27"/>
    </location>
</feature>
<reference evidence="2 3" key="1">
    <citation type="journal article" date="2012" name="Proc. Natl. Acad. Sci. U.S.A.">
        <title>Comparative genomics of Ceriporiopsis subvermispora and Phanerochaete chrysosporium provide insight into selective ligninolysis.</title>
        <authorList>
            <person name="Fernandez-Fueyo E."/>
            <person name="Ruiz-Duenas F.J."/>
            <person name="Ferreira P."/>
            <person name="Floudas D."/>
            <person name="Hibbett D.S."/>
            <person name="Canessa P."/>
            <person name="Larrondo L.F."/>
            <person name="James T.Y."/>
            <person name="Seelenfreund D."/>
            <person name="Lobos S."/>
            <person name="Polanco R."/>
            <person name="Tello M."/>
            <person name="Honda Y."/>
            <person name="Watanabe T."/>
            <person name="Watanabe T."/>
            <person name="Ryu J.S."/>
            <person name="Kubicek C.P."/>
            <person name="Schmoll M."/>
            <person name="Gaskell J."/>
            <person name="Hammel K.E."/>
            <person name="St John F.J."/>
            <person name="Vanden Wymelenberg A."/>
            <person name="Sabat G."/>
            <person name="Splinter BonDurant S."/>
            <person name="Syed K."/>
            <person name="Yadav J.S."/>
            <person name="Doddapaneni H."/>
            <person name="Subramanian V."/>
            <person name="Lavin J.L."/>
            <person name="Oguiza J.A."/>
            <person name="Perez G."/>
            <person name="Pisabarro A.G."/>
            <person name="Ramirez L."/>
            <person name="Santoyo F."/>
            <person name="Master E."/>
            <person name="Coutinho P.M."/>
            <person name="Henrissat B."/>
            <person name="Lombard V."/>
            <person name="Magnuson J.K."/>
            <person name="Kuees U."/>
            <person name="Hori C."/>
            <person name="Igarashi K."/>
            <person name="Samejima M."/>
            <person name="Held B.W."/>
            <person name="Barry K.W."/>
            <person name="LaButti K.M."/>
            <person name="Lapidus A."/>
            <person name="Lindquist E.A."/>
            <person name="Lucas S.M."/>
            <person name="Riley R."/>
            <person name="Salamov A.A."/>
            <person name="Hoffmeister D."/>
            <person name="Schwenk D."/>
            <person name="Hadar Y."/>
            <person name="Yarden O."/>
            <person name="de Vries R.P."/>
            <person name="Wiebenga A."/>
            <person name="Stenlid J."/>
            <person name="Eastwood D."/>
            <person name="Grigoriev I.V."/>
            <person name="Berka R.M."/>
            <person name="Blanchette R.A."/>
            <person name="Kersten P."/>
            <person name="Martinez A.T."/>
            <person name="Vicuna R."/>
            <person name="Cullen D."/>
        </authorList>
    </citation>
    <scope>NUCLEOTIDE SEQUENCE [LARGE SCALE GENOMIC DNA]</scope>
    <source>
        <strain evidence="2 3">B</strain>
    </source>
</reference>
<evidence type="ECO:0000256" key="1">
    <source>
        <dbReference type="SAM" id="MobiDB-lite"/>
    </source>
</evidence>
<dbReference type="Proteomes" id="UP000016930">
    <property type="component" value="Unassembled WGS sequence"/>
</dbReference>
<dbReference type="AlphaFoldDB" id="M2QD31"/>
<feature type="region of interest" description="Disordered" evidence="1">
    <location>
        <begin position="1"/>
        <end position="236"/>
    </location>
</feature>
<evidence type="ECO:0000313" key="2">
    <source>
        <dbReference type="EMBL" id="EMD34933.1"/>
    </source>
</evidence>
<proteinExistence type="predicted"/>
<name>M2QD31_CERS8</name>
<feature type="compositionally biased region" description="Polar residues" evidence="1">
    <location>
        <begin position="68"/>
        <end position="81"/>
    </location>
</feature>
<protein>
    <submittedName>
        <fullName evidence="2">Uncharacterized protein</fullName>
    </submittedName>
</protein>
<accession>M2QD31</accession>
<keyword evidence="3" id="KW-1185">Reference proteome</keyword>
<feature type="compositionally biased region" description="Polar residues" evidence="1">
    <location>
        <begin position="216"/>
        <end position="232"/>
    </location>
</feature>
<sequence>MLPQDKTYPHAKLQNSAIQQQGHSLRSSVVPMLPQDGGHPHAMLQDLAIQQQEPPPQSSLVSSLVPTCPTQGQTRTRQLITESPAETPPSISAAPTSTAHAGNRPLGSTSTGSARARYLKSRPTFQPYPSSRSRRPTLSDASTERTNPSASSMDSSQARCPSVYISSMTSPAISHPARRIMEGSAESTHDRGDELSSTSGGPLLAQSPADERDPTLPNNPSTFGWPKNNRSNHLWRDNPIRPGKWIMYRSTRDGTRMFWLIPMTGGSEIRESDGVLLKPNLWRPVRWYEDGKPILDVAPDDCWIKNGKEKTPLAREPVKIRWTSPRNRAEGKPNIPSPKPSYIWVADIGEAVDPCQLGEQHLLSPYYEIAKEWLDEIHADMVYWKSRNATRPESSHPRDWPDFYRKRIFPD</sequence>